<dbReference type="Proteomes" id="UP000181790">
    <property type="component" value="Unassembled WGS sequence"/>
</dbReference>
<evidence type="ECO:0000313" key="9">
    <source>
        <dbReference type="EMBL" id="OIN56989.1"/>
    </source>
</evidence>
<dbReference type="OrthoDB" id="677436at2"/>
<dbReference type="InterPro" id="IPR052017">
    <property type="entry name" value="TSUP"/>
</dbReference>
<sequence length="236" mass="25319">MIVFYTLALLAEIIGTVGGFGSSLFFVPLAIHFFGFHRALGITAMLHLFSNVSKIALFREGIDWSLFLRIGITSILLVIVGAWLSRYIPGDTATLVLGIFMCLFAGFLLLRPGFVISPTNTNAAVGGGLAGFMAGLVGTGGAIRGLTLSAFRVDKAVFLATSALIDLGVDATRFGVYVAQDYLVSDDLMLAIPLLLVSGMGSYMGKIILDRLTYERFRLISLLLILLVGLYTLLNP</sequence>
<reference evidence="9 10" key="1">
    <citation type="submission" date="2016-10" db="EMBL/GenBank/DDBJ databases">
        <title>Arsenicibacter rosenii gen. nov., sp. nov., an efficient arsenic-methylating bacterium isolated from an arsenic-contaminated paddy soil.</title>
        <authorList>
            <person name="Huang K."/>
        </authorList>
    </citation>
    <scope>NUCLEOTIDE SEQUENCE [LARGE SCALE GENOMIC DNA]</scope>
    <source>
        <strain evidence="9 10">SM-1</strain>
    </source>
</reference>
<dbReference type="PANTHER" id="PTHR30269:SF37">
    <property type="entry name" value="MEMBRANE TRANSPORTER PROTEIN"/>
    <property type="match status" value="1"/>
</dbReference>
<evidence type="ECO:0000256" key="4">
    <source>
        <dbReference type="ARBA" id="ARBA00022475"/>
    </source>
</evidence>
<keyword evidence="3" id="KW-0813">Transport</keyword>
<dbReference type="Pfam" id="PF01925">
    <property type="entry name" value="TauE"/>
    <property type="match status" value="1"/>
</dbReference>
<comment type="similarity">
    <text evidence="2 8">Belongs to the 4-toluene sulfonate uptake permease (TSUP) (TC 2.A.102) family.</text>
</comment>
<keyword evidence="5 8" id="KW-0812">Transmembrane</keyword>
<dbReference type="EMBL" id="MORL01000016">
    <property type="protein sequence ID" value="OIN56989.1"/>
    <property type="molecule type" value="Genomic_DNA"/>
</dbReference>
<keyword evidence="4 8" id="KW-1003">Cell membrane</keyword>
<feature type="transmembrane region" description="Helical" evidence="8">
    <location>
        <begin position="123"/>
        <end position="144"/>
    </location>
</feature>
<feature type="transmembrane region" description="Helical" evidence="8">
    <location>
        <begin position="39"/>
        <end position="58"/>
    </location>
</feature>
<evidence type="ECO:0000313" key="10">
    <source>
        <dbReference type="Proteomes" id="UP000181790"/>
    </source>
</evidence>
<dbReference type="GO" id="GO:0005886">
    <property type="term" value="C:plasma membrane"/>
    <property type="evidence" value="ECO:0007669"/>
    <property type="project" value="UniProtKB-SubCell"/>
</dbReference>
<organism evidence="9 10">
    <name type="scientific">Arsenicibacter rosenii</name>
    <dbReference type="NCBI Taxonomy" id="1750698"/>
    <lineage>
        <taxon>Bacteria</taxon>
        <taxon>Pseudomonadati</taxon>
        <taxon>Bacteroidota</taxon>
        <taxon>Cytophagia</taxon>
        <taxon>Cytophagales</taxon>
        <taxon>Spirosomataceae</taxon>
        <taxon>Arsenicibacter</taxon>
    </lineage>
</organism>
<evidence type="ECO:0000256" key="8">
    <source>
        <dbReference type="RuleBase" id="RU363041"/>
    </source>
</evidence>
<comment type="subcellular location">
    <subcellularLocation>
        <location evidence="1 8">Cell membrane</location>
        <topology evidence="1 8">Multi-pass membrane protein</topology>
    </subcellularLocation>
</comment>
<feature type="transmembrane region" description="Helical" evidence="8">
    <location>
        <begin position="6"/>
        <end position="27"/>
    </location>
</feature>
<protein>
    <recommendedName>
        <fullName evidence="8">Probable membrane transporter protein</fullName>
    </recommendedName>
</protein>
<name>A0A1S2VE52_9BACT</name>
<keyword evidence="7 8" id="KW-0472">Membrane</keyword>
<dbReference type="RefSeq" id="WP_071505331.1">
    <property type="nucleotide sequence ID" value="NZ_MORL01000016.1"/>
</dbReference>
<feature type="transmembrane region" description="Helical" evidence="8">
    <location>
        <begin position="92"/>
        <end position="111"/>
    </location>
</feature>
<feature type="transmembrane region" description="Helical" evidence="8">
    <location>
        <begin position="217"/>
        <end position="234"/>
    </location>
</feature>
<evidence type="ECO:0000256" key="1">
    <source>
        <dbReference type="ARBA" id="ARBA00004651"/>
    </source>
</evidence>
<gene>
    <name evidence="9" type="ORF">BLX24_21785</name>
</gene>
<evidence type="ECO:0000256" key="5">
    <source>
        <dbReference type="ARBA" id="ARBA00022692"/>
    </source>
</evidence>
<keyword evidence="6 8" id="KW-1133">Transmembrane helix</keyword>
<accession>A0A1S2VE52</accession>
<dbReference type="PANTHER" id="PTHR30269">
    <property type="entry name" value="TRANSMEMBRANE PROTEIN YFCA"/>
    <property type="match status" value="1"/>
</dbReference>
<dbReference type="AlphaFoldDB" id="A0A1S2VE52"/>
<evidence type="ECO:0000256" key="2">
    <source>
        <dbReference type="ARBA" id="ARBA00009142"/>
    </source>
</evidence>
<dbReference type="InterPro" id="IPR002781">
    <property type="entry name" value="TM_pro_TauE-like"/>
</dbReference>
<feature type="transmembrane region" description="Helical" evidence="8">
    <location>
        <begin position="188"/>
        <end position="205"/>
    </location>
</feature>
<keyword evidence="10" id="KW-1185">Reference proteome</keyword>
<proteinExistence type="inferred from homology"/>
<feature type="transmembrane region" description="Helical" evidence="8">
    <location>
        <begin position="64"/>
        <end position="85"/>
    </location>
</feature>
<comment type="caution">
    <text evidence="9">The sequence shown here is derived from an EMBL/GenBank/DDBJ whole genome shotgun (WGS) entry which is preliminary data.</text>
</comment>
<evidence type="ECO:0000256" key="7">
    <source>
        <dbReference type="ARBA" id="ARBA00023136"/>
    </source>
</evidence>
<evidence type="ECO:0000256" key="6">
    <source>
        <dbReference type="ARBA" id="ARBA00022989"/>
    </source>
</evidence>
<evidence type="ECO:0000256" key="3">
    <source>
        <dbReference type="ARBA" id="ARBA00022448"/>
    </source>
</evidence>